<sequence length="95" mass="10513">MKGKGYLLIDVRSPEEFATGHLEGAINLPYGSIAQDIQDYVGQARETKLVLYCRSGRRSGLAEQSLRELGFTQVRDIGGLDEAKERLKQEEEAAA</sequence>
<evidence type="ECO:0000313" key="2">
    <source>
        <dbReference type="Proteomes" id="UP001186974"/>
    </source>
</evidence>
<name>A0ACC3DNA9_9PEZI</name>
<gene>
    <name evidence="1" type="ORF">LTS18_008727</name>
</gene>
<proteinExistence type="predicted"/>
<protein>
    <submittedName>
        <fullName evidence="1">Uncharacterized protein</fullName>
    </submittedName>
</protein>
<dbReference type="Proteomes" id="UP001186974">
    <property type="component" value="Unassembled WGS sequence"/>
</dbReference>
<evidence type="ECO:0000313" key="1">
    <source>
        <dbReference type="EMBL" id="KAK3077990.1"/>
    </source>
</evidence>
<reference evidence="1" key="1">
    <citation type="submission" date="2024-09" db="EMBL/GenBank/DDBJ databases">
        <title>Black Yeasts Isolated from many extreme environments.</title>
        <authorList>
            <person name="Coleine C."/>
            <person name="Stajich J.E."/>
            <person name="Selbmann L."/>
        </authorList>
    </citation>
    <scope>NUCLEOTIDE SEQUENCE</scope>
    <source>
        <strain evidence="1">CCFEE 5737</strain>
    </source>
</reference>
<accession>A0ACC3DNA9</accession>
<dbReference type="EMBL" id="JAWDJW010002303">
    <property type="protein sequence ID" value="KAK3077990.1"/>
    <property type="molecule type" value="Genomic_DNA"/>
</dbReference>
<comment type="caution">
    <text evidence="1">The sequence shown here is derived from an EMBL/GenBank/DDBJ whole genome shotgun (WGS) entry which is preliminary data.</text>
</comment>
<organism evidence="1 2">
    <name type="scientific">Coniosporium uncinatum</name>
    <dbReference type="NCBI Taxonomy" id="93489"/>
    <lineage>
        <taxon>Eukaryota</taxon>
        <taxon>Fungi</taxon>
        <taxon>Dikarya</taxon>
        <taxon>Ascomycota</taxon>
        <taxon>Pezizomycotina</taxon>
        <taxon>Dothideomycetes</taxon>
        <taxon>Dothideomycetes incertae sedis</taxon>
        <taxon>Coniosporium</taxon>
    </lineage>
</organism>
<keyword evidence="2" id="KW-1185">Reference proteome</keyword>